<evidence type="ECO:0000313" key="1">
    <source>
        <dbReference type="EMBL" id="MDM8274838.1"/>
    </source>
</evidence>
<dbReference type="NCBIfam" id="TIGR01655">
    <property type="entry name" value="yxeA_fam"/>
    <property type="match status" value="1"/>
</dbReference>
<dbReference type="RefSeq" id="WP_289544962.1">
    <property type="nucleotide sequence ID" value="NZ_JAUDDZ010000005.1"/>
</dbReference>
<sequence length="124" mass="13577">MKRALGIVVTCVLICVAAVGAWWGYQQVFVSSTEYYAQVDNTRLSSAGENSNGFDYHYDLPAVDATGGEETLGFDTSRELREGAYLKLETLALRGVVRWEEVAWDDIPAAAQERLTPPDFAPGA</sequence>
<reference evidence="2" key="1">
    <citation type="submission" date="2023-06" db="EMBL/GenBank/DDBJ databases">
        <title>Identification and characterization of horizontal gene transfer across gut microbiota members of farm animals based on homology search.</title>
        <authorList>
            <person name="Zeman M."/>
            <person name="Kubasova T."/>
            <person name="Jahodarova E."/>
            <person name="Nykrynova M."/>
            <person name="Rychlik I."/>
        </authorList>
    </citation>
    <scope>NUCLEOTIDE SEQUENCE [LARGE SCALE GENOMIC DNA]</scope>
    <source>
        <strain evidence="2">154_Feed</strain>
    </source>
</reference>
<comment type="caution">
    <text evidence="1">The sequence shown here is derived from an EMBL/GenBank/DDBJ whole genome shotgun (WGS) entry which is preliminary data.</text>
</comment>
<keyword evidence="2" id="KW-1185">Reference proteome</keyword>
<dbReference type="Proteomes" id="UP001529421">
    <property type="component" value="Unassembled WGS sequence"/>
</dbReference>
<organism evidence="1 2">
    <name type="scientific">Enorma phocaeensis</name>
    <dbReference type="NCBI Taxonomy" id="1871019"/>
    <lineage>
        <taxon>Bacteria</taxon>
        <taxon>Bacillati</taxon>
        <taxon>Actinomycetota</taxon>
        <taxon>Coriobacteriia</taxon>
        <taxon>Coriobacteriales</taxon>
        <taxon>Coriobacteriaceae</taxon>
        <taxon>Enorma</taxon>
    </lineage>
</organism>
<dbReference type="PANTHER" id="PTHR36433">
    <property type="entry name" value="HYPOTHETICAL CYTOSOLIC PROTEIN"/>
    <property type="match status" value="1"/>
</dbReference>
<dbReference type="EMBL" id="JAUDDZ010000005">
    <property type="protein sequence ID" value="MDM8274838.1"/>
    <property type="molecule type" value="Genomic_DNA"/>
</dbReference>
<dbReference type="Pfam" id="PF06486">
    <property type="entry name" value="DUF1093"/>
    <property type="match status" value="1"/>
</dbReference>
<accession>A0ABT7V8K7</accession>
<proteinExistence type="predicted"/>
<dbReference type="Gene3D" id="2.40.50.480">
    <property type="match status" value="1"/>
</dbReference>
<name>A0ABT7V8K7_9ACTN</name>
<evidence type="ECO:0000313" key="2">
    <source>
        <dbReference type="Proteomes" id="UP001529421"/>
    </source>
</evidence>
<dbReference type="InterPro" id="IPR006542">
    <property type="entry name" value="DUF1093"/>
</dbReference>
<gene>
    <name evidence="1" type="ORF">QUW28_04895</name>
</gene>
<protein>
    <submittedName>
        <fullName evidence="1">YxeA family protein</fullName>
    </submittedName>
</protein>
<dbReference type="PANTHER" id="PTHR36433:SF2">
    <property type="entry name" value="YXEA FAMILY PROTEIN"/>
    <property type="match status" value="1"/>
</dbReference>
<dbReference type="InterPro" id="IPR036166">
    <property type="entry name" value="YxeA-like_sf"/>
</dbReference>
<dbReference type="SUPFAM" id="SSF159121">
    <property type="entry name" value="BC4932-like"/>
    <property type="match status" value="1"/>
</dbReference>